<dbReference type="InterPro" id="IPR015943">
    <property type="entry name" value="WD40/YVTN_repeat-like_dom_sf"/>
</dbReference>
<evidence type="ECO:0000256" key="3">
    <source>
        <dbReference type="ARBA" id="ARBA00022801"/>
    </source>
</evidence>
<feature type="compositionally biased region" description="Pro residues" evidence="6">
    <location>
        <begin position="1444"/>
        <end position="1454"/>
    </location>
</feature>
<keyword evidence="3 5" id="KW-0378">Hydrolase</keyword>
<proteinExistence type="inferred from homology"/>
<dbReference type="PRINTS" id="PR00723">
    <property type="entry name" value="SUBTILISIN"/>
</dbReference>
<sequence length="1533" mass="153122">MLISPRRRGVILLACALLAAPLLPVPPGASAQPVPADTSRVIVELTGPSAAELVGTARLAAARSGEASTAGSVVAAYRTAVEEVALAQEETVTALERSGIALEDPQSVTGLLDAVVATVETADLAALRRAPGVERVTVDSPVRALGEPHVPATGAPDVWEGADAAGLPVRGAGVTVAVIDTGVDYTLADLGGGFGPGHRVAAGYDFVNDDADPMDDNLHGTHVAGIVGAGGTHLTGMAPDVTLTAWKALDADGGGTLSAILLALDAAVDPSGVAPADIVNLSLGGLGDGTDPVGRAATAAVDQGVVVVAAVGNAGPGTQTVATPAAAPGVIAVGASTTGIADPTLTLDGDGDGVRPLDVARFPLSANPPAGGRTARLVDVGNGTAEDFAAAGDVRGAIVVMSSYVVRNLGEVLPGHLEQAALAEEHGAVGALLYTPSPTDPVGGGAGLPGPIGVLADGGDDLRRESLVMMSITSAQYQTFKDEVLAGTATATIGSLDRTDAIAGFSSRGPSDAMTLKPEIVAPGEEILAPIPASLGVEGNQYRMSGTSMAAPHVAGAAALLTQARPELSATQRRSALIGSARPLASADADASPSAQGAGALDVAAAVDQHVTATPDAVSLGLADMGEDPTRTATVVLHNASASDVTIDLTAHASAPSTGEVAVSPQTLTVPAGRDASVELTLTPRTALVDAETSGVLVGTVSDGTTVRVPFASYVRPLTVQASPTHAVGHTEVFVRTPAAPEAVPTLVASAPSGETATTTLAAVGDKPGWYRGTVHLDEVGTYRLSARAAVSGRTLTGEGVVRSDDADEPGAWEQVGISGAAATLAVSPTAPGTGLATDTIGAHPFVTTDHGVTWQRVRSMPVADGRAFPLADPATPGGFYVALNGRDGDIVVDPAYTGRIVHTADAGATWTVLPFPDVAVRRLVGHADALAAVVDNGLHLSRDGGQTWRHVPSLWDSVVVGATFAGDDLLVATYAGVWRVADAATGGATVELAYASSDFDTRPQHLAADGAAGVVVRSDGVVMTSADGGATWSLAGDSGHSWATAMAFLDGRIHVAGYTSFSTSTDGGLTWEARAFPVLGPLVTDFDRWPGTPADSLILSMENAGYYTTDGEGWTRTGVSGTDVLDVHVGPDTEGEPMLQVVDREGLRARAVADVGPDGQDWGSLGHEGGVGRMLTQVAQSPRGARDVWAVGTNASGAARILTGPAGASDGDLVQVGPRGSMTPLSLALSPHAEGTVVVSYAALGEAGLMVSQDGFAHWRTYAHGSRISEIAFDPGAPERLWLATSDGLYRSDDLGATLTRLTAAPTQSVWVDPDDPARVVIGEQPGIRVSTDGGASFAPAELDGNANVVSILPVTVPGGPAGATELLVAGTARWNASGLAANGAGVFVSTDGGARWTPASGGLTAMSVRSLTASPDGAWVYAGTDGGGVHRTSAAALLPTVPGEPTPGPTDPGGPTAGPIDPPTEQPTGPGEPTVEPTDPATVGPTDPGDAGPGGGLPTTGVAVSGLLGAAGALLLLALAAQRVARRGAQA</sequence>
<dbReference type="Pfam" id="PF00082">
    <property type="entry name" value="Peptidase_S8"/>
    <property type="match status" value="1"/>
</dbReference>
<feature type="domain" description="Peptidase S8/S53" evidence="9">
    <location>
        <begin position="171"/>
        <end position="599"/>
    </location>
</feature>
<evidence type="ECO:0000256" key="1">
    <source>
        <dbReference type="ARBA" id="ARBA00011073"/>
    </source>
</evidence>
<dbReference type="PROSITE" id="PS00138">
    <property type="entry name" value="SUBTILASE_SER"/>
    <property type="match status" value="1"/>
</dbReference>
<gene>
    <name evidence="10" type="ORF">ACFO3F_09895</name>
</gene>
<dbReference type="SUPFAM" id="SSF52025">
    <property type="entry name" value="PA domain"/>
    <property type="match status" value="1"/>
</dbReference>
<name>A0ABV9DCN2_9MICO</name>
<dbReference type="InterPro" id="IPR050131">
    <property type="entry name" value="Peptidase_S8_subtilisin-like"/>
</dbReference>
<evidence type="ECO:0000256" key="4">
    <source>
        <dbReference type="ARBA" id="ARBA00022825"/>
    </source>
</evidence>
<dbReference type="InterPro" id="IPR023828">
    <property type="entry name" value="Peptidase_S8_Ser-AS"/>
</dbReference>
<dbReference type="PROSITE" id="PS51892">
    <property type="entry name" value="SUBTILASE"/>
    <property type="match status" value="1"/>
</dbReference>
<reference evidence="11" key="1">
    <citation type="journal article" date="2019" name="Int. J. Syst. Evol. Microbiol.">
        <title>The Global Catalogue of Microorganisms (GCM) 10K type strain sequencing project: providing services to taxonomists for standard genome sequencing and annotation.</title>
        <authorList>
            <consortium name="The Broad Institute Genomics Platform"/>
            <consortium name="The Broad Institute Genome Sequencing Center for Infectious Disease"/>
            <person name="Wu L."/>
            <person name="Ma J."/>
        </authorList>
    </citation>
    <scope>NUCLEOTIDE SEQUENCE [LARGE SCALE GENOMIC DNA]</scope>
    <source>
        <strain evidence="11">JCM 3369</strain>
    </source>
</reference>
<dbReference type="Proteomes" id="UP001595955">
    <property type="component" value="Unassembled WGS sequence"/>
</dbReference>
<dbReference type="InterPro" id="IPR022398">
    <property type="entry name" value="Peptidase_S8_His-AS"/>
</dbReference>
<feature type="signal peptide" evidence="8">
    <location>
        <begin position="1"/>
        <end position="31"/>
    </location>
</feature>
<keyword evidence="2 5" id="KW-0645">Protease</keyword>
<dbReference type="PANTHER" id="PTHR43806:SF11">
    <property type="entry name" value="CEREVISIN-RELATED"/>
    <property type="match status" value="1"/>
</dbReference>
<dbReference type="PANTHER" id="PTHR43806">
    <property type="entry name" value="PEPTIDASE S8"/>
    <property type="match status" value="1"/>
</dbReference>
<evidence type="ECO:0000256" key="2">
    <source>
        <dbReference type="ARBA" id="ARBA00022670"/>
    </source>
</evidence>
<feature type="transmembrane region" description="Helical" evidence="7">
    <location>
        <begin position="1504"/>
        <end position="1523"/>
    </location>
</feature>
<evidence type="ECO:0000256" key="7">
    <source>
        <dbReference type="SAM" id="Phobius"/>
    </source>
</evidence>
<organism evidence="10 11">
    <name type="scientific">Georgenia faecalis</name>
    <dbReference type="NCBI Taxonomy" id="2483799"/>
    <lineage>
        <taxon>Bacteria</taxon>
        <taxon>Bacillati</taxon>
        <taxon>Actinomycetota</taxon>
        <taxon>Actinomycetes</taxon>
        <taxon>Micrococcales</taxon>
        <taxon>Bogoriellaceae</taxon>
        <taxon>Georgenia</taxon>
    </lineage>
</organism>
<feature type="active site" description="Charge relay system" evidence="5">
    <location>
        <position position="219"/>
    </location>
</feature>
<comment type="caution">
    <text evidence="10">The sequence shown here is derived from an EMBL/GenBank/DDBJ whole genome shotgun (WGS) entry which is preliminary data.</text>
</comment>
<dbReference type="InterPro" id="IPR046450">
    <property type="entry name" value="PA_dom_sf"/>
</dbReference>
<dbReference type="SUPFAM" id="SSF52743">
    <property type="entry name" value="Subtilisin-like"/>
    <property type="match status" value="1"/>
</dbReference>
<feature type="chain" id="PRO_5045613533" evidence="8">
    <location>
        <begin position="32"/>
        <end position="1533"/>
    </location>
</feature>
<evidence type="ECO:0000256" key="8">
    <source>
        <dbReference type="SAM" id="SignalP"/>
    </source>
</evidence>
<keyword evidence="7" id="KW-0472">Membrane</keyword>
<evidence type="ECO:0000256" key="5">
    <source>
        <dbReference type="PROSITE-ProRule" id="PRU01240"/>
    </source>
</evidence>
<dbReference type="SUPFAM" id="SSF110296">
    <property type="entry name" value="Oligoxyloglucan reducing end-specific cellobiohydrolase"/>
    <property type="match status" value="2"/>
</dbReference>
<keyword evidence="8" id="KW-0732">Signal</keyword>
<evidence type="ECO:0000256" key="6">
    <source>
        <dbReference type="SAM" id="MobiDB-lite"/>
    </source>
</evidence>
<dbReference type="InterPro" id="IPR013783">
    <property type="entry name" value="Ig-like_fold"/>
</dbReference>
<feature type="active site" description="Charge relay system" evidence="5">
    <location>
        <position position="548"/>
    </location>
</feature>
<dbReference type="Gene3D" id="3.50.30.30">
    <property type="match status" value="1"/>
</dbReference>
<dbReference type="EMBL" id="JBHSGF010000006">
    <property type="protein sequence ID" value="MFC4555559.1"/>
    <property type="molecule type" value="Genomic_DNA"/>
</dbReference>
<keyword evidence="4 5" id="KW-0720">Serine protease</keyword>
<evidence type="ECO:0000259" key="9">
    <source>
        <dbReference type="Pfam" id="PF00082"/>
    </source>
</evidence>
<dbReference type="InterPro" id="IPR015500">
    <property type="entry name" value="Peptidase_S8_subtilisin-rel"/>
</dbReference>
<feature type="compositionally biased region" description="Low complexity" evidence="6">
    <location>
        <begin position="1468"/>
        <end position="1492"/>
    </location>
</feature>
<comment type="similarity">
    <text evidence="1 5">Belongs to the peptidase S8 family.</text>
</comment>
<dbReference type="CDD" id="cd15482">
    <property type="entry name" value="Sialidase_non-viral"/>
    <property type="match status" value="1"/>
</dbReference>
<keyword evidence="7" id="KW-1133">Transmembrane helix</keyword>
<accession>A0ABV9DCN2</accession>
<dbReference type="InterPro" id="IPR000209">
    <property type="entry name" value="Peptidase_S8/S53_dom"/>
</dbReference>
<keyword evidence="7" id="KW-0812">Transmembrane</keyword>
<feature type="active site" description="Charge relay system" evidence="5">
    <location>
        <position position="180"/>
    </location>
</feature>
<dbReference type="Gene3D" id="3.40.50.200">
    <property type="entry name" value="Peptidase S8/S53 domain"/>
    <property type="match status" value="2"/>
</dbReference>
<evidence type="ECO:0000313" key="10">
    <source>
        <dbReference type="EMBL" id="MFC4555559.1"/>
    </source>
</evidence>
<evidence type="ECO:0000313" key="11">
    <source>
        <dbReference type="Proteomes" id="UP001595955"/>
    </source>
</evidence>
<dbReference type="Gene3D" id="2.130.10.10">
    <property type="entry name" value="YVTN repeat-like/Quinoprotein amine dehydrogenase"/>
    <property type="match status" value="4"/>
</dbReference>
<dbReference type="InterPro" id="IPR036852">
    <property type="entry name" value="Peptidase_S8/S53_dom_sf"/>
</dbReference>
<keyword evidence="11" id="KW-1185">Reference proteome</keyword>
<dbReference type="PROSITE" id="PS00137">
    <property type="entry name" value="SUBTILASE_HIS"/>
    <property type="match status" value="1"/>
</dbReference>
<dbReference type="RefSeq" id="WP_387967320.1">
    <property type="nucleotide sequence ID" value="NZ_JBHSGF010000006.1"/>
</dbReference>
<feature type="region of interest" description="Disordered" evidence="6">
    <location>
        <begin position="1440"/>
        <end position="1504"/>
    </location>
</feature>
<dbReference type="Gene3D" id="2.60.40.10">
    <property type="entry name" value="Immunoglobulins"/>
    <property type="match status" value="1"/>
</dbReference>
<protein>
    <submittedName>
        <fullName evidence="10">S8 family serine peptidase</fullName>
    </submittedName>
</protein>